<comment type="caution">
    <text evidence="2">The sequence shown here is derived from an EMBL/GenBank/DDBJ whole genome shotgun (WGS) entry which is preliminary data.</text>
</comment>
<proteinExistence type="predicted"/>
<dbReference type="EMBL" id="CAHIKZ030002425">
    <property type="protein sequence ID" value="CAE1286749.1"/>
    <property type="molecule type" value="Genomic_DNA"/>
</dbReference>
<feature type="transmembrane region" description="Helical" evidence="1">
    <location>
        <begin position="98"/>
        <end position="119"/>
    </location>
</feature>
<organism evidence="2 3">
    <name type="scientific">Acanthosepion pharaonis</name>
    <name type="common">Pharaoh cuttlefish</name>
    <name type="synonym">Sepia pharaonis</name>
    <dbReference type="NCBI Taxonomy" id="158019"/>
    <lineage>
        <taxon>Eukaryota</taxon>
        <taxon>Metazoa</taxon>
        <taxon>Spiralia</taxon>
        <taxon>Lophotrochozoa</taxon>
        <taxon>Mollusca</taxon>
        <taxon>Cephalopoda</taxon>
        <taxon>Coleoidea</taxon>
        <taxon>Decapodiformes</taxon>
        <taxon>Sepiida</taxon>
        <taxon>Sepiina</taxon>
        <taxon>Sepiidae</taxon>
        <taxon>Acanthosepion</taxon>
    </lineage>
</organism>
<keyword evidence="3" id="KW-1185">Reference proteome</keyword>
<keyword evidence="1" id="KW-0812">Transmembrane</keyword>
<gene>
    <name evidence="2" type="ORF">SPHA_46163</name>
</gene>
<keyword evidence="1" id="KW-1133">Transmembrane helix</keyword>
<evidence type="ECO:0000256" key="1">
    <source>
        <dbReference type="SAM" id="Phobius"/>
    </source>
</evidence>
<feature type="transmembrane region" description="Helical" evidence="1">
    <location>
        <begin position="20"/>
        <end position="40"/>
    </location>
</feature>
<evidence type="ECO:0000313" key="3">
    <source>
        <dbReference type="Proteomes" id="UP000597762"/>
    </source>
</evidence>
<evidence type="ECO:0000313" key="2">
    <source>
        <dbReference type="EMBL" id="CAE1286749.1"/>
    </source>
</evidence>
<keyword evidence="1" id="KW-0472">Membrane</keyword>
<name>A0A812CZJ7_ACAPH</name>
<accession>A0A812CZJ7</accession>
<feature type="transmembrane region" description="Helical" evidence="1">
    <location>
        <begin position="165"/>
        <end position="183"/>
    </location>
</feature>
<dbReference type="Proteomes" id="UP000597762">
    <property type="component" value="Unassembled WGS sequence"/>
</dbReference>
<sequence length="186" mass="21517">MIPPVTCIPRLFHTTTGYTHSLLSLLIFAFISLVVFLLTFSTGFIHPFLSRLFFCFLLLFKKFMLSCWSLFDVFSYFLFFFSASRGSADDEAENTFTLSFVLGLVTVETAFFLFNIAVFRLRRQNGSVHSTRRPILLTVLQTHLFSPYTETFAKRPSSSQAWMKTNFFVSLFVSVFFLSHGQFSKY</sequence>
<protein>
    <submittedName>
        <fullName evidence="2">Uncharacterized protein</fullName>
    </submittedName>
</protein>
<dbReference type="AlphaFoldDB" id="A0A812CZJ7"/>
<feature type="transmembrane region" description="Helical" evidence="1">
    <location>
        <begin position="52"/>
        <end position="78"/>
    </location>
</feature>
<reference evidence="2" key="1">
    <citation type="submission" date="2021-01" db="EMBL/GenBank/DDBJ databases">
        <authorList>
            <person name="Li R."/>
            <person name="Bekaert M."/>
        </authorList>
    </citation>
    <scope>NUCLEOTIDE SEQUENCE</scope>
    <source>
        <strain evidence="2">Farmed</strain>
    </source>
</reference>